<dbReference type="SUPFAM" id="SSF54171">
    <property type="entry name" value="DNA-binding domain"/>
    <property type="match status" value="1"/>
</dbReference>
<organism evidence="1">
    <name type="scientific">Clostridium perfringens</name>
    <dbReference type="NCBI Taxonomy" id="1502"/>
    <lineage>
        <taxon>Bacteria</taxon>
        <taxon>Bacillati</taxon>
        <taxon>Bacillota</taxon>
        <taxon>Clostridia</taxon>
        <taxon>Eubacteriales</taxon>
        <taxon>Clostridiaceae</taxon>
        <taxon>Clostridium</taxon>
    </lineage>
</organism>
<dbReference type="AlphaFoldDB" id="A0A8H9R108"/>
<dbReference type="EMBL" id="DACTCB010000030">
    <property type="protein sequence ID" value="HAT4309321.1"/>
    <property type="molecule type" value="Genomic_DNA"/>
</dbReference>
<accession>A0A8H9R108</accession>
<reference evidence="1" key="2">
    <citation type="submission" date="2020-07" db="EMBL/GenBank/DDBJ databases">
        <authorList>
            <consortium name="NCBI Pathogen Detection Project"/>
        </authorList>
    </citation>
    <scope>NUCLEOTIDE SEQUENCE</scope>
    <source>
        <strain evidence="1">C8</strain>
    </source>
</reference>
<dbReference type="InterPro" id="IPR016177">
    <property type="entry name" value="DNA-bd_dom_sf"/>
</dbReference>
<gene>
    <name evidence="1" type="ORF">I9080_003175</name>
</gene>
<dbReference type="Proteomes" id="UP000859547">
    <property type="component" value="Unassembled WGS sequence"/>
</dbReference>
<comment type="caution">
    <text evidence="1">The sequence shown here is derived from an EMBL/GenBank/DDBJ whole genome shotgun (WGS) entry which is preliminary data.</text>
</comment>
<dbReference type="GO" id="GO:0003677">
    <property type="term" value="F:DNA binding"/>
    <property type="evidence" value="ECO:0007669"/>
    <property type="project" value="InterPro"/>
</dbReference>
<proteinExistence type="predicted"/>
<name>A0A8H9R108_CLOPF</name>
<protein>
    <submittedName>
        <fullName evidence="1">AP2 domain-containing protein</fullName>
    </submittedName>
</protein>
<sequence>MTKAKNLIGNKIGLLTVLDKKSEKINGSSRVYYLCECECGNKKWIRSDALKSGRTTSCGCRNEKNIIGKKFGKLTVIKLEKSSKGRKKYLCECMCGNKKIVSKSDLVTGHVKSCGCLLREKRAENGKKILNDLHKKYLIDGTYVCQLEKKKPIRTNTSGTTGVTFERKKEKWRAFLEFKGKRYNLGSFDDKEYAIKARKEAEEILIKPFLQNLKGEKNMELKDIKTLREVSKEYNIAIRTLNDRIKLNSLIEGIDYKKLGEKLPIILSPSGVEKILIKPSKA</sequence>
<evidence type="ECO:0000313" key="1">
    <source>
        <dbReference type="EMBL" id="HAT4309321.1"/>
    </source>
</evidence>
<reference evidence="1" key="1">
    <citation type="journal article" date="2018" name="Genome Biol.">
        <title>SKESA: strategic k-mer extension for scrupulous assemblies.</title>
        <authorList>
            <person name="Souvorov A."/>
            <person name="Agarwala R."/>
            <person name="Lipman D.J."/>
        </authorList>
    </citation>
    <scope>NUCLEOTIDE SEQUENCE</scope>
    <source>
        <strain evidence="1">C8</strain>
    </source>
</reference>